<comment type="caution">
    <text evidence="15">The sequence shown here is derived from an EMBL/GenBank/DDBJ whole genome shotgun (WGS) entry which is preliminary data.</text>
</comment>
<accession>A0A0F2MF44</accession>
<evidence type="ECO:0000256" key="2">
    <source>
        <dbReference type="ARBA" id="ARBA00022448"/>
    </source>
</evidence>
<dbReference type="PROSITE" id="PS00211">
    <property type="entry name" value="ABC_TRANSPORTER_1"/>
    <property type="match status" value="2"/>
</dbReference>
<dbReference type="InterPro" id="IPR056227">
    <property type="entry name" value="TMD0_ABC"/>
</dbReference>
<dbReference type="FunFam" id="1.20.1560.10:FF:000066">
    <property type="entry name" value="ABC multidrug transporter (Eurofung)"/>
    <property type="match status" value="1"/>
</dbReference>
<feature type="domain" description="ABC transmembrane type-1" evidence="14">
    <location>
        <begin position="283"/>
        <end position="558"/>
    </location>
</feature>
<evidence type="ECO:0000256" key="6">
    <source>
        <dbReference type="ARBA" id="ARBA00022840"/>
    </source>
</evidence>
<evidence type="ECO:0000259" key="14">
    <source>
        <dbReference type="PROSITE" id="PS50929"/>
    </source>
</evidence>
<evidence type="ECO:0008006" key="17">
    <source>
        <dbReference type="Google" id="ProtNLM"/>
    </source>
</evidence>
<feature type="transmembrane region" description="Helical" evidence="12">
    <location>
        <begin position="494"/>
        <end position="518"/>
    </location>
</feature>
<evidence type="ECO:0000256" key="4">
    <source>
        <dbReference type="ARBA" id="ARBA00022692"/>
    </source>
</evidence>
<comment type="subcellular location">
    <subcellularLocation>
        <location evidence="1">Cell membrane</location>
        <topology evidence="1">Multi-pass membrane protein</topology>
    </subcellularLocation>
</comment>
<evidence type="ECO:0000256" key="5">
    <source>
        <dbReference type="ARBA" id="ARBA00022741"/>
    </source>
</evidence>
<dbReference type="FunFam" id="3.40.50.300:FF:000997">
    <property type="entry name" value="Multidrug resistance-associated protein 1"/>
    <property type="match status" value="1"/>
</dbReference>
<dbReference type="InterPro" id="IPR050173">
    <property type="entry name" value="ABC_transporter_C-like"/>
</dbReference>
<feature type="transmembrane region" description="Helical" evidence="12">
    <location>
        <begin position="66"/>
        <end position="87"/>
    </location>
</feature>
<dbReference type="GeneID" id="27668819"/>
<keyword evidence="2" id="KW-0813">Transport</keyword>
<keyword evidence="4 12" id="KW-0812">Transmembrane</keyword>
<keyword evidence="6" id="KW-0067">ATP-binding</keyword>
<feature type="transmembrane region" description="Helical" evidence="12">
    <location>
        <begin position="279"/>
        <end position="300"/>
    </location>
</feature>
<dbReference type="Pfam" id="PF00005">
    <property type="entry name" value="ABC_tran"/>
    <property type="match status" value="2"/>
</dbReference>
<dbReference type="VEuPathDB" id="FungiDB:SPSK_06869"/>
<dbReference type="InterPro" id="IPR011527">
    <property type="entry name" value="ABC1_TM_dom"/>
</dbReference>
<feature type="transmembrane region" description="Helical" evidence="12">
    <location>
        <begin position="413"/>
        <end position="431"/>
    </location>
</feature>
<dbReference type="InterPro" id="IPR036640">
    <property type="entry name" value="ABC1_TM_sf"/>
</dbReference>
<name>A0A0F2MF44_SPOSC</name>
<organism evidence="15 16">
    <name type="scientific">Sporothrix schenckii 1099-18</name>
    <dbReference type="NCBI Taxonomy" id="1397361"/>
    <lineage>
        <taxon>Eukaryota</taxon>
        <taxon>Fungi</taxon>
        <taxon>Dikarya</taxon>
        <taxon>Ascomycota</taxon>
        <taxon>Pezizomycotina</taxon>
        <taxon>Sordariomycetes</taxon>
        <taxon>Sordariomycetidae</taxon>
        <taxon>Ophiostomatales</taxon>
        <taxon>Ophiostomataceae</taxon>
        <taxon>Sporothrix</taxon>
    </lineage>
</organism>
<dbReference type="GO" id="GO:0005524">
    <property type="term" value="F:ATP binding"/>
    <property type="evidence" value="ECO:0007669"/>
    <property type="project" value="UniProtKB-KW"/>
</dbReference>
<dbReference type="InterPro" id="IPR003593">
    <property type="entry name" value="AAA+_ATPase"/>
</dbReference>
<evidence type="ECO:0000256" key="11">
    <source>
        <dbReference type="SAM" id="MobiDB-lite"/>
    </source>
</evidence>
<feature type="domain" description="ABC transporter" evidence="13">
    <location>
        <begin position="616"/>
        <end position="844"/>
    </location>
</feature>
<dbReference type="SMART" id="SM00382">
    <property type="entry name" value="AAA"/>
    <property type="match status" value="2"/>
</dbReference>
<feature type="transmembrane region" description="Helical" evidence="12">
    <location>
        <begin position="127"/>
        <end position="145"/>
    </location>
</feature>
<evidence type="ECO:0000256" key="9">
    <source>
        <dbReference type="ARBA" id="ARBA00023180"/>
    </source>
</evidence>
<keyword evidence="7 12" id="KW-1133">Transmembrane helix</keyword>
<feature type="transmembrane region" description="Helical" evidence="12">
    <location>
        <begin position="538"/>
        <end position="563"/>
    </location>
</feature>
<sequence>MVRCANDGSFGPVLTPEPDCYSFDFTLTFEDCILSIAPCSIALLLAIVRIYYLLKRNALVRWPLLLALKLLLFVALLGVQLGIAVLLGTNRGFHTHTTLASSVVSLCTTVALTVLSDLEHVRSVRPSYLIQSFLFISIFCDLPRIRTQWMLPDNATVAPIFSAAFGLKVLLMFVESIHKYSHSTLADDKISPEEIQGVFGDTLFTWLNPLFFEGYKRNLTMDDLYPVDNGLRGQTLYDRLQSHWLKADIHLHNVANYKRKHCLTYATFRTFTPELAMAFVPRVGLMGLSLSQPYLVSAAINYIDNADRPKSYGYGLIGAYAVTYIGIALTTRWYMHIAFRTMAKIRGALVTIIYKNMLAIRAETGNSSAALSLMSTDVDRITFTTFNIVDLAPSVVQLGIALGILGTELGGSSVAPIILCLICGIIAARLGKMIPPRQRRWMAAIQKRVGITSDIVGSMKGVKVAGLNEKAEQQIQGLRDYEIDQSTAMRKIQVWNLLLGIAPSLLMSAVTFAVYAIVQKVSGDSQFGVARAFTALSVLNVLIAPVMTITSSWTNLATALACLDRIQAFLMQEKREDYRILLPRSDSGSFTTHDSAMLGADNASEKSASKDKQPLIKVREGTFGWKADAPPVLKDVDIDIMPGELTLVIGPVASGKSTLLKALIGECRKFKGAVEFTIPEEVAYCDQDAWLLNRSIKENVLAYEPYNEEFYEQVIHACQLVEDIEQFPKRDDTTIGSKGVSLSGGQKQRVALARAVYNRKPIVILDDILKGLDADTYSKCFTATLGPEGLLRKNRTSVVLATHNTQLLPHADQIIVLDEGGRVTERGSFDHLNSSDGFVAALGLKKSAMDAAAIRDALDVEIELKEKEAIIERIASAKAMGRKPPGAGGPPDAVPSDNASRGKRNADAMFSYLRSLGGTAFALYAIFTLCDIGFRTAQPVWLNVWTAANEEHPDSRVGYYVGIYVLFGVLNVLFMVAEFWTFLIIIVPHSAKVLHRKILVAAMHAPLAYFVATDAGEIVNRFSQDMTLVDMQLPFSFMMCYGQLISAVSQIILTCVASGYLGIIVPVLLVVLYCVQKFYLRTSRQMRLLDLEAKSPLYSDFIASFSGLTALRAYGWTKDAENESLRRLNESQKPYYLLYCIQRWLSLVLNLIVAAMAVIVIGLAVGLRSQISPGLLGVALTSVMGIGMTLSMLIQMWTQLETSLGAITRVNEFANDTPREDDGPDMPPPQWPSRGAISVQHLEAKYGDRVVLEDINLEIQPGEKVAICGRSGSGKSTLISLLLRLYSPSQGQIEIDGIETGRLNLNALRESLVALPQDPMFLAGTVRYNLDPLGKATDDELLAVLDKTNLKKIIDDKGGLDADLDTDWLSAGQRQLFCLARALTRKSRVLLLDEATSSLDRETEAFVDKLVQEDFAGWTAIVVAHRLRTVADFDKVLVLQEGRAMEYDSPKALLARDSLFKTLWDLQEA</sequence>
<evidence type="ECO:0000256" key="3">
    <source>
        <dbReference type="ARBA" id="ARBA00022475"/>
    </source>
</evidence>
<protein>
    <recommendedName>
        <fullName evidence="17">ABC transporter</fullName>
    </recommendedName>
</protein>
<dbReference type="Pfam" id="PF24357">
    <property type="entry name" value="TMD0_ABC"/>
    <property type="match status" value="1"/>
</dbReference>
<evidence type="ECO:0000259" key="13">
    <source>
        <dbReference type="PROSITE" id="PS50893"/>
    </source>
</evidence>
<feature type="domain" description="ABC transmembrane type-1" evidence="14">
    <location>
        <begin position="922"/>
        <end position="1202"/>
    </location>
</feature>
<keyword evidence="5" id="KW-0547">Nucleotide-binding</keyword>
<evidence type="ECO:0000313" key="15">
    <source>
        <dbReference type="EMBL" id="KJR87699.1"/>
    </source>
</evidence>
<feature type="transmembrane region" description="Helical" evidence="12">
    <location>
        <begin position="157"/>
        <end position="174"/>
    </location>
</feature>
<feature type="transmembrane region" description="Helical" evidence="12">
    <location>
        <begin position="33"/>
        <end position="54"/>
    </location>
</feature>
<dbReference type="CDD" id="cd18579">
    <property type="entry name" value="ABC_6TM_ABCC_D1"/>
    <property type="match status" value="1"/>
</dbReference>
<dbReference type="GO" id="GO:0140359">
    <property type="term" value="F:ABC-type transporter activity"/>
    <property type="evidence" value="ECO:0007669"/>
    <property type="project" value="InterPro"/>
</dbReference>
<dbReference type="CDD" id="cd03250">
    <property type="entry name" value="ABCC_MRP_domain1"/>
    <property type="match status" value="1"/>
</dbReference>
<dbReference type="GO" id="GO:0016887">
    <property type="term" value="F:ATP hydrolysis activity"/>
    <property type="evidence" value="ECO:0007669"/>
    <property type="project" value="InterPro"/>
</dbReference>
<keyword evidence="3" id="KW-1003">Cell membrane</keyword>
<keyword evidence="9" id="KW-0325">Glycoprotein</keyword>
<dbReference type="SUPFAM" id="SSF90123">
    <property type="entry name" value="ABC transporter transmembrane region"/>
    <property type="match status" value="2"/>
</dbReference>
<dbReference type="PROSITE" id="PS50929">
    <property type="entry name" value="ABC_TM1F"/>
    <property type="match status" value="2"/>
</dbReference>
<dbReference type="KEGG" id="ssck:SPSK_06869"/>
<feature type="region of interest" description="Disordered" evidence="11">
    <location>
        <begin position="880"/>
        <end position="900"/>
    </location>
</feature>
<comment type="function">
    <text evidence="10">ABC-type transporter; part of the gene cluster that mediates the biosynthesis of the phomopsins, a group of hexapeptide mycotoxins which infects lupins and causes lupinosis disease in livestock.</text>
</comment>
<feature type="transmembrane region" description="Helical" evidence="12">
    <location>
        <begin position="312"/>
        <end position="335"/>
    </location>
</feature>
<proteinExistence type="predicted"/>
<dbReference type="InterPro" id="IPR003439">
    <property type="entry name" value="ABC_transporter-like_ATP-bd"/>
</dbReference>
<keyword evidence="8 12" id="KW-0472">Membrane</keyword>
<feature type="transmembrane region" description="Helical" evidence="12">
    <location>
        <begin position="911"/>
        <end position="937"/>
    </location>
</feature>
<dbReference type="InterPro" id="IPR017871">
    <property type="entry name" value="ABC_transporter-like_CS"/>
</dbReference>
<feature type="transmembrane region" description="Helical" evidence="12">
    <location>
        <begin position="1059"/>
        <end position="1076"/>
    </location>
</feature>
<dbReference type="CDD" id="cd18580">
    <property type="entry name" value="ABC_6TM_ABCC_D2"/>
    <property type="match status" value="1"/>
</dbReference>
<dbReference type="SUPFAM" id="SSF52540">
    <property type="entry name" value="P-loop containing nucleoside triphosphate hydrolases"/>
    <property type="match status" value="2"/>
</dbReference>
<dbReference type="InterPro" id="IPR044726">
    <property type="entry name" value="ABCC_6TM_D2"/>
</dbReference>
<dbReference type="CDD" id="cd03244">
    <property type="entry name" value="ABCC_MRP_domain2"/>
    <property type="match status" value="1"/>
</dbReference>
<dbReference type="OrthoDB" id="6500128at2759"/>
<dbReference type="Proteomes" id="UP000033710">
    <property type="component" value="Unassembled WGS sequence"/>
</dbReference>
<evidence type="ECO:0000256" key="10">
    <source>
        <dbReference type="ARBA" id="ARBA00059074"/>
    </source>
</evidence>
<dbReference type="EMBL" id="AXCR01000004">
    <property type="protein sequence ID" value="KJR87699.1"/>
    <property type="molecule type" value="Genomic_DNA"/>
</dbReference>
<dbReference type="PROSITE" id="PS50893">
    <property type="entry name" value="ABC_TRANSPORTER_2"/>
    <property type="match status" value="2"/>
</dbReference>
<dbReference type="InterPro" id="IPR044746">
    <property type="entry name" value="ABCC_6TM_D1"/>
</dbReference>
<feature type="domain" description="ABC transporter" evidence="13">
    <location>
        <begin position="1237"/>
        <end position="1466"/>
    </location>
</feature>
<dbReference type="FunFam" id="1.20.1560.10:FF:000055">
    <property type="entry name" value="ABC multidrug transporter (Eurofung)"/>
    <property type="match status" value="1"/>
</dbReference>
<feature type="transmembrane region" description="Helical" evidence="12">
    <location>
        <begin position="93"/>
        <end position="115"/>
    </location>
</feature>
<dbReference type="RefSeq" id="XP_016590375.1">
    <property type="nucleotide sequence ID" value="XM_016733542.1"/>
</dbReference>
<dbReference type="Gene3D" id="1.20.1560.10">
    <property type="entry name" value="ABC transporter type 1, transmembrane domain"/>
    <property type="match status" value="2"/>
</dbReference>
<dbReference type="PANTHER" id="PTHR24223">
    <property type="entry name" value="ATP-BINDING CASSETTE SUB-FAMILY C"/>
    <property type="match status" value="1"/>
</dbReference>
<dbReference type="Pfam" id="PF00664">
    <property type="entry name" value="ABC_membrane"/>
    <property type="match status" value="2"/>
</dbReference>
<evidence type="ECO:0000313" key="16">
    <source>
        <dbReference type="Proteomes" id="UP000033710"/>
    </source>
</evidence>
<feature type="transmembrane region" description="Helical" evidence="12">
    <location>
        <begin position="957"/>
        <end position="987"/>
    </location>
</feature>
<evidence type="ECO:0000256" key="8">
    <source>
        <dbReference type="ARBA" id="ARBA00023136"/>
    </source>
</evidence>
<dbReference type="FunFam" id="3.40.50.300:FF:000838">
    <property type="entry name" value="ABC multidrug transporter (Eurofung)"/>
    <property type="match status" value="1"/>
</dbReference>
<feature type="transmembrane region" description="Helical" evidence="12">
    <location>
        <begin position="1136"/>
        <end position="1163"/>
    </location>
</feature>
<dbReference type="InterPro" id="IPR027417">
    <property type="entry name" value="P-loop_NTPase"/>
</dbReference>
<reference evidence="15 16" key="1">
    <citation type="journal article" date="2014" name="BMC Genomics">
        <title>Comparative genomics of the major fungal agents of human and animal Sporotrichosis: Sporothrix schenckii and Sporothrix brasiliensis.</title>
        <authorList>
            <person name="Teixeira M.M."/>
            <person name="de Almeida L.G."/>
            <person name="Kubitschek-Barreira P."/>
            <person name="Alves F.L."/>
            <person name="Kioshima E.S."/>
            <person name="Abadio A.K."/>
            <person name="Fernandes L."/>
            <person name="Derengowski L.S."/>
            <person name="Ferreira K.S."/>
            <person name="Souza R.C."/>
            <person name="Ruiz J.C."/>
            <person name="de Andrade N.C."/>
            <person name="Paes H.C."/>
            <person name="Nicola A.M."/>
            <person name="Albuquerque P."/>
            <person name="Gerber A.L."/>
            <person name="Martins V.P."/>
            <person name="Peconick L.D."/>
            <person name="Neto A.V."/>
            <person name="Chaucanez C.B."/>
            <person name="Silva P.A."/>
            <person name="Cunha O.L."/>
            <person name="de Oliveira F.F."/>
            <person name="dos Santos T.C."/>
            <person name="Barros A.L."/>
            <person name="Soares M.A."/>
            <person name="de Oliveira L.M."/>
            <person name="Marini M.M."/>
            <person name="Villalobos-Duno H."/>
            <person name="Cunha M.M."/>
            <person name="de Hoog S."/>
            <person name="da Silveira J.F."/>
            <person name="Henrissat B."/>
            <person name="Nino-Vega G.A."/>
            <person name="Cisalpino P.S."/>
            <person name="Mora-Montes H.M."/>
            <person name="Almeida S.R."/>
            <person name="Stajich J.E."/>
            <person name="Lopes-Bezerra L.M."/>
            <person name="Vasconcelos A.T."/>
            <person name="Felipe M.S."/>
        </authorList>
    </citation>
    <scope>NUCLEOTIDE SEQUENCE [LARGE SCALE GENOMIC DNA]</scope>
    <source>
        <strain evidence="15 16">1099-18</strain>
    </source>
</reference>
<gene>
    <name evidence="15" type="ORF">SPSK_06869</name>
</gene>
<evidence type="ECO:0000256" key="7">
    <source>
        <dbReference type="ARBA" id="ARBA00022989"/>
    </source>
</evidence>
<feature type="transmembrane region" description="Helical" evidence="12">
    <location>
        <begin position="388"/>
        <end position="407"/>
    </location>
</feature>
<reference evidence="15 16" key="2">
    <citation type="journal article" date="2015" name="Eukaryot. Cell">
        <title>Asexual propagation of a virulent clone complex in a human and feline outbreak of sporotrichosis.</title>
        <authorList>
            <person name="Teixeira Mde M."/>
            <person name="Rodrigues A.M."/>
            <person name="Tsui C.K."/>
            <person name="de Almeida L.G."/>
            <person name="Van Diepeningen A.D."/>
            <person name="van den Ende B.G."/>
            <person name="Fernandes G.F."/>
            <person name="Kano R."/>
            <person name="Hamelin R.C."/>
            <person name="Lopes-Bezerra L.M."/>
            <person name="Vasconcelos A.T."/>
            <person name="de Hoog S."/>
            <person name="de Camargo Z.P."/>
            <person name="Felipe M.S."/>
        </authorList>
    </citation>
    <scope>NUCLEOTIDE SEQUENCE [LARGE SCALE GENOMIC DNA]</scope>
    <source>
        <strain evidence="15 16">1099-18</strain>
    </source>
</reference>
<dbReference type="GO" id="GO:0005886">
    <property type="term" value="C:plasma membrane"/>
    <property type="evidence" value="ECO:0007669"/>
    <property type="project" value="UniProtKB-SubCell"/>
</dbReference>
<feature type="transmembrane region" description="Helical" evidence="12">
    <location>
        <begin position="1175"/>
        <end position="1197"/>
    </location>
</feature>
<dbReference type="Gene3D" id="3.40.50.300">
    <property type="entry name" value="P-loop containing nucleotide triphosphate hydrolases"/>
    <property type="match status" value="2"/>
</dbReference>
<evidence type="ECO:0000256" key="12">
    <source>
        <dbReference type="SAM" id="Phobius"/>
    </source>
</evidence>
<evidence type="ECO:0000256" key="1">
    <source>
        <dbReference type="ARBA" id="ARBA00004651"/>
    </source>
</evidence>
<dbReference type="PANTHER" id="PTHR24223:SF399">
    <property type="entry name" value="ABC TRANSPORTER ATNG"/>
    <property type="match status" value="1"/>
</dbReference>